<protein>
    <submittedName>
        <fullName evidence="9">EamA family transporter</fullName>
    </submittedName>
</protein>
<evidence type="ECO:0000256" key="2">
    <source>
        <dbReference type="ARBA" id="ARBA00007362"/>
    </source>
</evidence>
<proteinExistence type="inferred from homology"/>
<comment type="subcellular location">
    <subcellularLocation>
        <location evidence="1">Cell membrane</location>
        <topology evidence="1">Multi-pass membrane protein</topology>
    </subcellularLocation>
</comment>
<dbReference type="Gene3D" id="1.10.3730.20">
    <property type="match status" value="1"/>
</dbReference>
<comment type="similarity">
    <text evidence="2">Belongs to the EamA transporter family.</text>
</comment>
<dbReference type="GO" id="GO:0005886">
    <property type="term" value="C:plasma membrane"/>
    <property type="evidence" value="ECO:0007669"/>
    <property type="project" value="UniProtKB-SubCell"/>
</dbReference>
<feature type="transmembrane region" description="Helical" evidence="7">
    <location>
        <begin position="274"/>
        <end position="297"/>
    </location>
</feature>
<feature type="transmembrane region" description="Helical" evidence="7">
    <location>
        <begin position="330"/>
        <end position="346"/>
    </location>
</feature>
<feature type="transmembrane region" description="Helical" evidence="7">
    <location>
        <begin position="235"/>
        <end position="254"/>
    </location>
</feature>
<keyword evidence="5 7" id="KW-1133">Transmembrane helix</keyword>
<feature type="transmembrane region" description="Helical" evidence="7">
    <location>
        <begin position="204"/>
        <end position="223"/>
    </location>
</feature>
<keyword evidence="6 7" id="KW-0472">Membrane</keyword>
<feature type="domain" description="EamA" evidence="8">
    <location>
        <begin position="63"/>
        <end position="194"/>
    </location>
</feature>
<dbReference type="Proteomes" id="UP000598360">
    <property type="component" value="Unassembled WGS sequence"/>
</dbReference>
<evidence type="ECO:0000256" key="5">
    <source>
        <dbReference type="ARBA" id="ARBA00022989"/>
    </source>
</evidence>
<dbReference type="SUPFAM" id="SSF103481">
    <property type="entry name" value="Multidrug resistance efflux transporter EmrE"/>
    <property type="match status" value="2"/>
</dbReference>
<dbReference type="InterPro" id="IPR000620">
    <property type="entry name" value="EamA_dom"/>
</dbReference>
<evidence type="ECO:0000256" key="6">
    <source>
        <dbReference type="ARBA" id="ARBA00023136"/>
    </source>
</evidence>
<comment type="caution">
    <text evidence="9">The sequence shown here is derived from an EMBL/GenBank/DDBJ whole genome shotgun (WGS) entry which is preliminary data.</text>
</comment>
<sequence>MPSTEGGQSRDHVYRSVQFRDFSRTRRPGGSDLARLYRNRIPPVRPAWFDGAVLIRTDSARTTGIAFAIASAFCFGGSGPFAKPLISAGLTPLQVAWLRLAGGALLMLPFALRHTAVLRRAPRLLLGYGLFAIAGVQVFYFAAIAAIPVGVALLIEFLGPVLVLGWIRFVRRRPVSRSAAIGVAVAVAGLVCVVQLWSGLGFDPLGLLLALGAAGCQAAYFLLSDSEADVDPFALAGYGLLLGAAVVTVLARPWRMDWALLAGQVDLAGHGVPALLAVGWIVVLSTVAAYLTGIIAVRRLSPPVAGAVAFLEPVVATVLAWALLGEHLGPVELLGGALILAGAYIAQRSAPANRTAEPVAT</sequence>
<dbReference type="PANTHER" id="PTHR32322:SF18">
    <property type="entry name" value="S-ADENOSYLMETHIONINE_S-ADENOSYLHOMOCYSTEINE TRANSPORTER"/>
    <property type="match status" value="1"/>
</dbReference>
<dbReference type="EMBL" id="JADEYC010000007">
    <property type="protein sequence ID" value="MBE9373602.1"/>
    <property type="molecule type" value="Genomic_DNA"/>
</dbReference>
<feature type="transmembrane region" description="Helical" evidence="7">
    <location>
        <begin position="64"/>
        <end position="82"/>
    </location>
</feature>
<evidence type="ECO:0000256" key="7">
    <source>
        <dbReference type="SAM" id="Phobius"/>
    </source>
</evidence>
<dbReference type="Pfam" id="PF00892">
    <property type="entry name" value="EamA"/>
    <property type="match status" value="2"/>
</dbReference>
<gene>
    <name evidence="9" type="ORF">IQ251_03975</name>
</gene>
<dbReference type="InterPro" id="IPR037185">
    <property type="entry name" value="EmrE-like"/>
</dbReference>
<feature type="transmembrane region" description="Helical" evidence="7">
    <location>
        <begin position="94"/>
        <end position="112"/>
    </location>
</feature>
<keyword evidence="4 7" id="KW-0812">Transmembrane</keyword>
<evidence type="ECO:0000256" key="3">
    <source>
        <dbReference type="ARBA" id="ARBA00022475"/>
    </source>
</evidence>
<keyword evidence="3" id="KW-1003">Cell membrane</keyword>
<evidence type="ECO:0000256" key="1">
    <source>
        <dbReference type="ARBA" id="ARBA00004651"/>
    </source>
</evidence>
<feature type="transmembrane region" description="Helical" evidence="7">
    <location>
        <begin position="124"/>
        <end position="143"/>
    </location>
</feature>
<reference evidence="9" key="1">
    <citation type="submission" date="2020-10" db="EMBL/GenBank/DDBJ databases">
        <title>Diversity and distribution of actinomycetes associated with coral in the coast of Hainan.</title>
        <authorList>
            <person name="Li F."/>
        </authorList>
    </citation>
    <scope>NUCLEOTIDE SEQUENCE</scope>
    <source>
        <strain evidence="9">HNM0983</strain>
    </source>
</reference>
<feature type="transmembrane region" description="Helical" evidence="7">
    <location>
        <begin position="179"/>
        <end position="198"/>
    </location>
</feature>
<dbReference type="InterPro" id="IPR050638">
    <property type="entry name" value="AA-Vitamin_Transporters"/>
</dbReference>
<feature type="domain" description="EamA" evidence="8">
    <location>
        <begin position="205"/>
        <end position="345"/>
    </location>
</feature>
<evidence type="ECO:0000313" key="9">
    <source>
        <dbReference type="EMBL" id="MBE9373602.1"/>
    </source>
</evidence>
<dbReference type="PANTHER" id="PTHR32322">
    <property type="entry name" value="INNER MEMBRANE TRANSPORTER"/>
    <property type="match status" value="1"/>
</dbReference>
<evidence type="ECO:0000259" key="8">
    <source>
        <dbReference type="Pfam" id="PF00892"/>
    </source>
</evidence>
<keyword evidence="10" id="KW-1185">Reference proteome</keyword>
<feature type="transmembrane region" description="Helical" evidence="7">
    <location>
        <begin position="304"/>
        <end position="324"/>
    </location>
</feature>
<organism evidence="9 10">
    <name type="scientific">Saccharopolyspora montiporae</name>
    <dbReference type="NCBI Taxonomy" id="2781240"/>
    <lineage>
        <taxon>Bacteria</taxon>
        <taxon>Bacillati</taxon>
        <taxon>Actinomycetota</taxon>
        <taxon>Actinomycetes</taxon>
        <taxon>Pseudonocardiales</taxon>
        <taxon>Pseudonocardiaceae</taxon>
        <taxon>Saccharopolyspora</taxon>
    </lineage>
</organism>
<accession>A0A929B9Q1</accession>
<evidence type="ECO:0000256" key="4">
    <source>
        <dbReference type="ARBA" id="ARBA00022692"/>
    </source>
</evidence>
<name>A0A929B9Q1_9PSEU</name>
<feature type="transmembrane region" description="Helical" evidence="7">
    <location>
        <begin position="149"/>
        <end position="167"/>
    </location>
</feature>
<dbReference type="AlphaFoldDB" id="A0A929B9Q1"/>
<evidence type="ECO:0000313" key="10">
    <source>
        <dbReference type="Proteomes" id="UP000598360"/>
    </source>
</evidence>